<evidence type="ECO:0000313" key="3">
    <source>
        <dbReference type="EMBL" id="GAA2116162.1"/>
    </source>
</evidence>
<evidence type="ECO:0000313" key="4">
    <source>
        <dbReference type="Proteomes" id="UP001500575"/>
    </source>
</evidence>
<keyword evidence="1" id="KW-0472">Membrane</keyword>
<feature type="domain" description="Putative Flp pilus-assembly TadG-like N-terminal" evidence="2">
    <location>
        <begin position="17"/>
        <end position="62"/>
    </location>
</feature>
<gene>
    <name evidence="3" type="ORF">GCM10009843_06180</name>
</gene>
<dbReference type="InterPro" id="IPR028087">
    <property type="entry name" value="Tad_N"/>
</dbReference>
<comment type="caution">
    <text evidence="3">The sequence shown here is derived from an EMBL/GenBank/DDBJ whole genome shotgun (WGS) entry which is preliminary data.</text>
</comment>
<sequence>MVLTRLARRRAAEDERGAVAILVAVLAVSLFLIAALVVDLGLARDNRRQSQNAADASALAAGNVLYLTGGACSTAPCFTQAIDAAKSYAEVNYGVATSAWSACTDASKLSYVPTGQSPCISFDSATAPKHVRVKIPDRSIDTTFGTFAGVENISIGAAARASLQTGGVLPCGLCVIGPGPHDLQNGDTTVTGAGAHFNGSVSVGPNGLVSTGGNTVQGTVNRPGNFTPAAITGSPQIPDPLAELALPPSMVGLSAQTANTSATPCVLQPGIYVGFQIRAKTCTMNPGLYVFRSGTLDLASNPSTRLQGTGVTLYFTCSTGTTVRACNANESGATMDFSGNGSLALTGPTSGELKGLSIVYDRNNTSGLRLTGNGVTGTSGTIYMANGLLDIRGNGCSTAYSAVIVKSLAYSGTNSCLNVNYNSGQNYQPLPAGLHLSR</sequence>
<proteinExistence type="predicted"/>
<feature type="transmembrane region" description="Helical" evidence="1">
    <location>
        <begin position="20"/>
        <end position="42"/>
    </location>
</feature>
<evidence type="ECO:0000256" key="1">
    <source>
        <dbReference type="SAM" id="Phobius"/>
    </source>
</evidence>
<protein>
    <recommendedName>
        <fullName evidence="2">Putative Flp pilus-assembly TadG-like N-terminal domain-containing protein</fullName>
    </recommendedName>
</protein>
<evidence type="ECO:0000259" key="2">
    <source>
        <dbReference type="Pfam" id="PF13400"/>
    </source>
</evidence>
<dbReference type="EMBL" id="BAAAQQ010000002">
    <property type="protein sequence ID" value="GAA2116162.1"/>
    <property type="molecule type" value="Genomic_DNA"/>
</dbReference>
<dbReference type="Proteomes" id="UP001500575">
    <property type="component" value="Unassembled WGS sequence"/>
</dbReference>
<dbReference type="RefSeq" id="WP_344302147.1">
    <property type="nucleotide sequence ID" value="NZ_BAAAQQ010000002.1"/>
</dbReference>
<accession>A0ABN2XT07</accession>
<organism evidence="3 4">
    <name type="scientific">Nocardioides bigeumensis</name>
    <dbReference type="NCBI Taxonomy" id="433657"/>
    <lineage>
        <taxon>Bacteria</taxon>
        <taxon>Bacillati</taxon>
        <taxon>Actinomycetota</taxon>
        <taxon>Actinomycetes</taxon>
        <taxon>Propionibacteriales</taxon>
        <taxon>Nocardioidaceae</taxon>
        <taxon>Nocardioides</taxon>
    </lineage>
</organism>
<name>A0ABN2XT07_9ACTN</name>
<keyword evidence="1" id="KW-0812">Transmembrane</keyword>
<keyword evidence="1" id="KW-1133">Transmembrane helix</keyword>
<keyword evidence="4" id="KW-1185">Reference proteome</keyword>
<reference evidence="3 4" key="1">
    <citation type="journal article" date="2019" name="Int. J. Syst. Evol. Microbiol.">
        <title>The Global Catalogue of Microorganisms (GCM) 10K type strain sequencing project: providing services to taxonomists for standard genome sequencing and annotation.</title>
        <authorList>
            <consortium name="The Broad Institute Genomics Platform"/>
            <consortium name="The Broad Institute Genome Sequencing Center for Infectious Disease"/>
            <person name="Wu L."/>
            <person name="Ma J."/>
        </authorList>
    </citation>
    <scope>NUCLEOTIDE SEQUENCE [LARGE SCALE GENOMIC DNA]</scope>
    <source>
        <strain evidence="3 4">JCM 16021</strain>
    </source>
</reference>
<dbReference type="Pfam" id="PF13400">
    <property type="entry name" value="Tad"/>
    <property type="match status" value="1"/>
</dbReference>